<evidence type="ECO:0000256" key="1">
    <source>
        <dbReference type="SAM" id="MobiDB-lite"/>
    </source>
</evidence>
<dbReference type="Proteomes" id="UP000232003">
    <property type="component" value="Chromosome"/>
</dbReference>
<evidence type="ECO:0000313" key="4">
    <source>
        <dbReference type="Proteomes" id="UP000232003"/>
    </source>
</evidence>
<keyword evidence="3" id="KW-0240">DNA-directed RNA polymerase</keyword>
<keyword evidence="3" id="KW-0804">Transcription</keyword>
<protein>
    <submittedName>
        <fullName evidence="3">DNA-directed RNA polymerase, sigma subunit</fullName>
    </submittedName>
</protein>
<evidence type="ECO:0000313" key="3">
    <source>
        <dbReference type="EMBL" id="AUB36059.1"/>
    </source>
</evidence>
<dbReference type="InterPro" id="IPR036388">
    <property type="entry name" value="WH-like_DNA-bd_sf"/>
</dbReference>
<reference evidence="3 4" key="1">
    <citation type="submission" date="2017-11" db="EMBL/GenBank/DDBJ databases">
        <title>Complete genome of a free-living desiccation-tolerant cyanobacterium and its photosynthetic adaptation to extreme terrestrial habitat.</title>
        <authorList>
            <person name="Shang J."/>
        </authorList>
    </citation>
    <scope>NUCLEOTIDE SEQUENCE [LARGE SCALE GENOMIC DNA]</scope>
    <source>
        <strain evidence="3 4">CCNUN1</strain>
    </source>
</reference>
<dbReference type="InterPro" id="IPR007630">
    <property type="entry name" value="RNA_pol_sigma70_r4"/>
</dbReference>
<sequence>MEAIASDGDFIEVSKEVQKALHAPEKSANEWLKASMQGETSCGRERYGQKKVCHACYASQIDTRESHRKYNSSDKGKSRLAAYRSKKKPQPKTVQSLMLKRSAELTAKLGSPNNLDLSVLTKRQAEIFTMYYGIGREPMTLEAIAKEFSCKKQNVAQLRNYALKNLLKQARDQAKALAQ</sequence>
<dbReference type="GO" id="GO:0000428">
    <property type="term" value="C:DNA-directed RNA polymerase complex"/>
    <property type="evidence" value="ECO:0007669"/>
    <property type="project" value="UniProtKB-KW"/>
</dbReference>
<dbReference type="AlphaFoldDB" id="A0A2K8SKT9"/>
<dbReference type="SUPFAM" id="SSF88659">
    <property type="entry name" value="Sigma3 and sigma4 domains of RNA polymerase sigma factors"/>
    <property type="match status" value="1"/>
</dbReference>
<gene>
    <name evidence="3" type="ORF">COO91_01958</name>
</gene>
<dbReference type="GO" id="GO:0006352">
    <property type="term" value="P:DNA-templated transcription initiation"/>
    <property type="evidence" value="ECO:0007669"/>
    <property type="project" value="InterPro"/>
</dbReference>
<dbReference type="KEGG" id="nfl:COO91_01958"/>
<dbReference type="Gene3D" id="1.10.10.10">
    <property type="entry name" value="Winged helix-like DNA-binding domain superfamily/Winged helix DNA-binding domain"/>
    <property type="match status" value="1"/>
</dbReference>
<proteinExistence type="predicted"/>
<feature type="region of interest" description="Disordered" evidence="1">
    <location>
        <begin position="66"/>
        <end position="95"/>
    </location>
</feature>
<keyword evidence="4" id="KW-1185">Reference proteome</keyword>
<accession>A0A2K8SKT9</accession>
<name>A0A2K8SKT9_9NOSO</name>
<feature type="domain" description="RNA polymerase sigma-70 region 4" evidence="2">
    <location>
        <begin position="117"/>
        <end position="166"/>
    </location>
</feature>
<dbReference type="EMBL" id="CP024785">
    <property type="protein sequence ID" value="AUB36059.1"/>
    <property type="molecule type" value="Genomic_DNA"/>
</dbReference>
<organism evidence="3 4">
    <name type="scientific">Nostoc flagelliforme CCNUN1</name>
    <dbReference type="NCBI Taxonomy" id="2038116"/>
    <lineage>
        <taxon>Bacteria</taxon>
        <taxon>Bacillati</taxon>
        <taxon>Cyanobacteriota</taxon>
        <taxon>Cyanophyceae</taxon>
        <taxon>Nostocales</taxon>
        <taxon>Nostocaceae</taxon>
        <taxon>Nostoc</taxon>
    </lineage>
</organism>
<dbReference type="Pfam" id="PF04545">
    <property type="entry name" value="Sigma70_r4"/>
    <property type="match status" value="1"/>
</dbReference>
<evidence type="ECO:0000259" key="2">
    <source>
        <dbReference type="Pfam" id="PF04545"/>
    </source>
</evidence>
<dbReference type="InterPro" id="IPR013324">
    <property type="entry name" value="RNA_pol_sigma_r3/r4-like"/>
</dbReference>
<dbReference type="GO" id="GO:0003700">
    <property type="term" value="F:DNA-binding transcription factor activity"/>
    <property type="evidence" value="ECO:0007669"/>
    <property type="project" value="InterPro"/>
</dbReference>